<proteinExistence type="predicted"/>
<keyword evidence="1" id="KW-1133">Transmembrane helix</keyword>
<evidence type="ECO:0000313" key="2">
    <source>
        <dbReference type="Proteomes" id="UP000887569"/>
    </source>
</evidence>
<keyword evidence="1" id="KW-0812">Transmembrane</keyword>
<evidence type="ECO:0000256" key="1">
    <source>
        <dbReference type="SAM" id="Phobius"/>
    </source>
</evidence>
<dbReference type="Proteomes" id="UP000887569">
    <property type="component" value="Unplaced"/>
</dbReference>
<keyword evidence="2" id="KW-1185">Reference proteome</keyword>
<name>A0A915AH65_PARUN</name>
<dbReference type="AlphaFoldDB" id="A0A915AH65"/>
<accession>A0A915AH65</accession>
<dbReference type="WBParaSite" id="PgR008_g015_t01">
    <property type="protein sequence ID" value="PgR008_g015_t01"/>
    <property type="gene ID" value="PgR008_g015"/>
</dbReference>
<organism evidence="2 3">
    <name type="scientific">Parascaris univalens</name>
    <name type="common">Nematode worm</name>
    <dbReference type="NCBI Taxonomy" id="6257"/>
    <lineage>
        <taxon>Eukaryota</taxon>
        <taxon>Metazoa</taxon>
        <taxon>Ecdysozoa</taxon>
        <taxon>Nematoda</taxon>
        <taxon>Chromadorea</taxon>
        <taxon>Rhabditida</taxon>
        <taxon>Spirurina</taxon>
        <taxon>Ascaridomorpha</taxon>
        <taxon>Ascaridoidea</taxon>
        <taxon>Ascarididae</taxon>
        <taxon>Parascaris</taxon>
    </lineage>
</organism>
<keyword evidence="1" id="KW-0472">Membrane</keyword>
<reference evidence="3" key="1">
    <citation type="submission" date="2022-11" db="UniProtKB">
        <authorList>
            <consortium name="WormBaseParasite"/>
        </authorList>
    </citation>
    <scope>IDENTIFICATION</scope>
</reference>
<evidence type="ECO:0000313" key="3">
    <source>
        <dbReference type="WBParaSite" id="PgR008_g015_t01"/>
    </source>
</evidence>
<feature type="transmembrane region" description="Helical" evidence="1">
    <location>
        <begin position="20"/>
        <end position="47"/>
    </location>
</feature>
<protein>
    <submittedName>
        <fullName evidence="3">Uncharacterized protein</fullName>
    </submittedName>
</protein>
<sequence>MRSSKQRYRIIVAQFDVNKLQCAIFILALTLPTLFSLFTFASVLLVVQRLLVNERPRVKSAQRKAFQLYDQLFQALVPKGLNDKILKAEEITRQD</sequence>